<dbReference type="Gene3D" id="1.20.120.1900">
    <property type="entry name" value="Gamma-tubulin complex, C-terminal domain"/>
    <property type="match status" value="1"/>
</dbReference>
<dbReference type="InterPro" id="IPR007259">
    <property type="entry name" value="GCP"/>
</dbReference>
<dbReference type="InterPro" id="IPR041470">
    <property type="entry name" value="GCP_N"/>
</dbReference>
<dbReference type="AlphaFoldDB" id="A0A9P9IRL8"/>
<dbReference type="GO" id="GO:0051321">
    <property type="term" value="P:meiotic cell cycle"/>
    <property type="evidence" value="ECO:0007669"/>
    <property type="project" value="TreeGrafter"/>
</dbReference>
<dbReference type="PANTHER" id="PTHR19302:SF70">
    <property type="entry name" value="GAMMA-TUBULIN COMPLEX COMPONENT 6"/>
    <property type="match status" value="1"/>
</dbReference>
<dbReference type="FunFam" id="1.20.120.1900:FF:000013">
    <property type="entry name" value="Spindle pole body component"/>
    <property type="match status" value="1"/>
</dbReference>
<evidence type="ECO:0000259" key="6">
    <source>
        <dbReference type="Pfam" id="PF04130"/>
    </source>
</evidence>
<evidence type="ECO:0000259" key="7">
    <source>
        <dbReference type="Pfam" id="PF17681"/>
    </source>
</evidence>
<accession>A0A9P9IRL8</accession>
<feature type="domain" description="Gamma tubulin complex component C-terminal" evidence="6">
    <location>
        <begin position="567"/>
        <end position="918"/>
    </location>
</feature>
<dbReference type="Proteomes" id="UP000700596">
    <property type="component" value="Unassembled WGS sequence"/>
</dbReference>
<keyword evidence="2 5" id="KW-0963">Cytoplasm</keyword>
<evidence type="ECO:0000256" key="4">
    <source>
        <dbReference type="ARBA" id="ARBA00023212"/>
    </source>
</evidence>
<dbReference type="EMBL" id="JAGMWT010000005">
    <property type="protein sequence ID" value="KAH7128660.1"/>
    <property type="molecule type" value="Genomic_DNA"/>
</dbReference>
<keyword evidence="4 5" id="KW-0206">Cytoskeleton</keyword>
<dbReference type="Pfam" id="PF04130">
    <property type="entry name" value="GCP_C_terminal"/>
    <property type="match status" value="1"/>
</dbReference>
<dbReference type="GO" id="GO:0051225">
    <property type="term" value="P:spindle assembly"/>
    <property type="evidence" value="ECO:0007669"/>
    <property type="project" value="TreeGrafter"/>
</dbReference>
<comment type="subcellular location">
    <subcellularLocation>
        <location evidence="5">Cytoplasm</location>
        <location evidence="5">Cytoskeleton</location>
        <location evidence="5">Microtubule organizing center</location>
    </subcellularLocation>
</comment>
<dbReference type="GO" id="GO:0043015">
    <property type="term" value="F:gamma-tubulin binding"/>
    <property type="evidence" value="ECO:0007669"/>
    <property type="project" value="InterPro"/>
</dbReference>
<sequence length="920" mass="102974">MDDDGLVQDAFATDHLWKSSVFFEDPFSQQSTLFDHVPLDVSSARFDNPYAPKTTLLDEIQLVDLDNFHLGVLPELESFEHSSLSADTPLVEDEDDIWQIALEAGPWNKDVKFFTWETFENSGHIENRTSFLTEAGPNTFDAALAKDEDKIPPGRPIQQQAFLDCLWNLGLGRSSILFSFDRKSKSFVSTINDGRSSGLSLASSQSITRQFILTGGTFLYLRSFVERTYASPASISAKVALASAVSSVLSAFEDHLGTHSNTVCSLLQLQHLFDKPREILIHIARLVDALKHTRSNEHLSSLLHHHVLELEGGDETLLCISTAILCQVAKPSLDLISEWIGIQREGESVPLAKRGSFIAIEDAPDDQVSPEYLYKSEMMARFITPEDGDVIFETGNSLRFLKSHHPDHPLASLDKFGIIPPELEWKFEWKAIDSLATKAKAYEDSLRSALLSFSQGIVSMAKDHTPIKPGLNPNLDVYEDPDFAKYIEETVELFDRRPQFTHDRLPTELDLILTDVLTGNTPNGAFNSTFAPPLAITSSLSFRPLLATQAKFVNATTLRLFLRSHHLRLHLSLQRQYHLLNDGVFSSRLASALFDPDRESAERQKGTMRSGVDMGLQVGSRTTWPPASSELRLALMGVLSESYHSSALYASMGNKVRQKKDPDELPGQLAFSIRQLTEADMEKVMDPNSLYALDFLRLQYVPPAPLNLVITSSALEKYDFIFKFLLRLSRIIFVVSHLPRTYSFTTASQFRLEAHHFVNALSAYIFQTGIAAHWEIFESYLSTLETRLDEEDIAGELGTRVTSGLDSIKTAHEQCLDSIMFSLLLRRRQKKVYALLEEIFECILLFATMQRAGGDPHIAISKQEGISGLYAKLKGKIRVFISVCRGLTGKRGYGKGRGTGEENTLERLGVLLEMNGYYVG</sequence>
<evidence type="ECO:0000313" key="8">
    <source>
        <dbReference type="EMBL" id="KAH7128660.1"/>
    </source>
</evidence>
<protein>
    <recommendedName>
        <fullName evidence="5">Spindle pole body component</fullName>
    </recommendedName>
</protein>
<comment type="similarity">
    <text evidence="1 5">Belongs to the TUBGCP family.</text>
</comment>
<evidence type="ECO:0000256" key="2">
    <source>
        <dbReference type="ARBA" id="ARBA00022490"/>
    </source>
</evidence>
<evidence type="ECO:0000256" key="5">
    <source>
        <dbReference type="RuleBase" id="RU363050"/>
    </source>
</evidence>
<evidence type="ECO:0000256" key="1">
    <source>
        <dbReference type="ARBA" id="ARBA00010337"/>
    </source>
</evidence>
<keyword evidence="3 5" id="KW-0493">Microtubule</keyword>
<comment type="caution">
    <text evidence="8">The sequence shown here is derived from an EMBL/GenBank/DDBJ whole genome shotgun (WGS) entry which is preliminary data.</text>
</comment>
<dbReference type="GO" id="GO:0051011">
    <property type="term" value="F:microtubule minus-end binding"/>
    <property type="evidence" value="ECO:0007669"/>
    <property type="project" value="TreeGrafter"/>
</dbReference>
<feature type="domain" description="Gamma tubulin complex component protein N-terminal" evidence="7">
    <location>
        <begin position="166"/>
        <end position="454"/>
    </location>
</feature>
<proteinExistence type="inferred from homology"/>
<organism evidence="8 9">
    <name type="scientific">Dendryphion nanum</name>
    <dbReference type="NCBI Taxonomy" id="256645"/>
    <lineage>
        <taxon>Eukaryota</taxon>
        <taxon>Fungi</taxon>
        <taxon>Dikarya</taxon>
        <taxon>Ascomycota</taxon>
        <taxon>Pezizomycotina</taxon>
        <taxon>Dothideomycetes</taxon>
        <taxon>Pleosporomycetidae</taxon>
        <taxon>Pleosporales</taxon>
        <taxon>Torulaceae</taxon>
        <taxon>Dendryphion</taxon>
    </lineage>
</organism>
<dbReference type="GO" id="GO:0000922">
    <property type="term" value="C:spindle pole"/>
    <property type="evidence" value="ECO:0007669"/>
    <property type="project" value="InterPro"/>
</dbReference>
<reference evidence="8" key="1">
    <citation type="journal article" date="2021" name="Nat. Commun.">
        <title>Genetic determinants of endophytism in the Arabidopsis root mycobiome.</title>
        <authorList>
            <person name="Mesny F."/>
            <person name="Miyauchi S."/>
            <person name="Thiergart T."/>
            <person name="Pickel B."/>
            <person name="Atanasova L."/>
            <person name="Karlsson M."/>
            <person name="Huettel B."/>
            <person name="Barry K.W."/>
            <person name="Haridas S."/>
            <person name="Chen C."/>
            <person name="Bauer D."/>
            <person name="Andreopoulos W."/>
            <person name="Pangilinan J."/>
            <person name="LaButti K."/>
            <person name="Riley R."/>
            <person name="Lipzen A."/>
            <person name="Clum A."/>
            <person name="Drula E."/>
            <person name="Henrissat B."/>
            <person name="Kohler A."/>
            <person name="Grigoriev I.V."/>
            <person name="Martin F.M."/>
            <person name="Hacquard S."/>
        </authorList>
    </citation>
    <scope>NUCLEOTIDE SEQUENCE</scope>
    <source>
        <strain evidence="8">MPI-CAGE-CH-0243</strain>
    </source>
</reference>
<dbReference type="GO" id="GO:0005874">
    <property type="term" value="C:microtubule"/>
    <property type="evidence" value="ECO:0007669"/>
    <property type="project" value="UniProtKB-KW"/>
</dbReference>
<dbReference type="GO" id="GO:0000930">
    <property type="term" value="C:gamma-tubulin complex"/>
    <property type="evidence" value="ECO:0007669"/>
    <property type="project" value="TreeGrafter"/>
</dbReference>
<dbReference type="OrthoDB" id="775571at2759"/>
<evidence type="ECO:0000313" key="9">
    <source>
        <dbReference type="Proteomes" id="UP000700596"/>
    </source>
</evidence>
<gene>
    <name evidence="8" type="ORF">B0J11DRAFT_459409</name>
</gene>
<dbReference type="GO" id="GO:0000278">
    <property type="term" value="P:mitotic cell cycle"/>
    <property type="evidence" value="ECO:0007669"/>
    <property type="project" value="TreeGrafter"/>
</dbReference>
<dbReference type="GO" id="GO:0005816">
    <property type="term" value="C:spindle pole body"/>
    <property type="evidence" value="ECO:0007669"/>
    <property type="project" value="UniProtKB-ARBA"/>
</dbReference>
<name>A0A9P9IRL8_9PLEO</name>
<dbReference type="GO" id="GO:0031122">
    <property type="term" value="P:cytoplasmic microtubule organization"/>
    <property type="evidence" value="ECO:0007669"/>
    <property type="project" value="TreeGrafter"/>
</dbReference>
<evidence type="ECO:0000256" key="3">
    <source>
        <dbReference type="ARBA" id="ARBA00022701"/>
    </source>
</evidence>
<dbReference type="InterPro" id="IPR042241">
    <property type="entry name" value="GCP_C_sf"/>
</dbReference>
<dbReference type="PANTHER" id="PTHR19302">
    <property type="entry name" value="GAMMA TUBULIN COMPLEX PROTEIN"/>
    <property type="match status" value="1"/>
</dbReference>
<keyword evidence="9" id="KW-1185">Reference proteome</keyword>
<dbReference type="InterPro" id="IPR040457">
    <property type="entry name" value="GCP_C"/>
</dbReference>
<dbReference type="Pfam" id="PF17681">
    <property type="entry name" value="GCP_N_terminal"/>
    <property type="match status" value="1"/>
</dbReference>
<dbReference type="GO" id="GO:0007020">
    <property type="term" value="P:microtubule nucleation"/>
    <property type="evidence" value="ECO:0007669"/>
    <property type="project" value="InterPro"/>
</dbReference>